<name>A0A4V1LFW1_9BACI</name>
<dbReference type="PROSITE" id="PS50846">
    <property type="entry name" value="HMA_2"/>
    <property type="match status" value="1"/>
</dbReference>
<protein>
    <recommendedName>
        <fullName evidence="1">HMA domain-containing protein</fullName>
    </recommendedName>
</protein>
<dbReference type="InterPro" id="IPR006121">
    <property type="entry name" value="HMA_dom"/>
</dbReference>
<dbReference type="Gene3D" id="3.30.70.100">
    <property type="match status" value="1"/>
</dbReference>
<dbReference type="SUPFAM" id="SSF55008">
    <property type="entry name" value="HMA, heavy metal-associated domain"/>
    <property type="match status" value="1"/>
</dbReference>
<accession>A0A4V1LFW1</accession>
<gene>
    <name evidence="2" type="ORF">DS745_23510</name>
</gene>
<sequence>MNEFTIHIKEATDEEPIATLEMILMQMEGIERALVDITDGEVKVSYNENKVSKDEILTRIQQHGMHISQ</sequence>
<keyword evidence="3" id="KW-1185">Reference proteome</keyword>
<dbReference type="OrthoDB" id="2428971at2"/>
<dbReference type="Proteomes" id="UP000290649">
    <property type="component" value="Unassembled WGS sequence"/>
</dbReference>
<feature type="domain" description="HMA" evidence="1">
    <location>
        <begin position="2"/>
        <end position="68"/>
    </location>
</feature>
<dbReference type="RefSeq" id="WP_129080637.1">
    <property type="nucleotide sequence ID" value="NZ_QOUX01000047.1"/>
</dbReference>
<evidence type="ECO:0000313" key="3">
    <source>
        <dbReference type="Proteomes" id="UP000290649"/>
    </source>
</evidence>
<organism evidence="2 3">
    <name type="scientific">Anaerobacillus alkaliphilus</name>
    <dbReference type="NCBI Taxonomy" id="1548597"/>
    <lineage>
        <taxon>Bacteria</taxon>
        <taxon>Bacillati</taxon>
        <taxon>Bacillota</taxon>
        <taxon>Bacilli</taxon>
        <taxon>Bacillales</taxon>
        <taxon>Bacillaceae</taxon>
        <taxon>Anaerobacillus</taxon>
    </lineage>
</organism>
<proteinExistence type="predicted"/>
<evidence type="ECO:0000259" key="1">
    <source>
        <dbReference type="PROSITE" id="PS50846"/>
    </source>
</evidence>
<comment type="caution">
    <text evidence="2">The sequence shown here is derived from an EMBL/GenBank/DDBJ whole genome shotgun (WGS) entry which is preliminary data.</text>
</comment>
<dbReference type="EMBL" id="QOUX01000047">
    <property type="protein sequence ID" value="RXI96669.1"/>
    <property type="molecule type" value="Genomic_DNA"/>
</dbReference>
<dbReference type="GO" id="GO:0046872">
    <property type="term" value="F:metal ion binding"/>
    <property type="evidence" value="ECO:0007669"/>
    <property type="project" value="InterPro"/>
</dbReference>
<reference evidence="2 3" key="1">
    <citation type="journal article" date="2019" name="Int. J. Syst. Evol. Microbiol.">
        <title>Anaerobacillus alkaliphilus sp. nov., a novel alkaliphilic and moderately halophilic bacterium.</title>
        <authorList>
            <person name="Borsodi A.K."/>
            <person name="Aszalos J.M."/>
            <person name="Bihari P."/>
            <person name="Nagy I."/>
            <person name="Schumann P."/>
            <person name="Sproer C."/>
            <person name="Kovacs A.L."/>
            <person name="Boka K."/>
            <person name="Dobosy P."/>
            <person name="Ovari M."/>
            <person name="Szili-Kovacs T."/>
            <person name="Toth E."/>
        </authorList>
    </citation>
    <scope>NUCLEOTIDE SEQUENCE [LARGE SCALE GENOMIC DNA]</scope>
    <source>
        <strain evidence="2 3">B16-10</strain>
    </source>
</reference>
<dbReference type="AlphaFoldDB" id="A0A4V1LFW1"/>
<evidence type="ECO:0000313" key="2">
    <source>
        <dbReference type="EMBL" id="RXI96669.1"/>
    </source>
</evidence>
<dbReference type="InterPro" id="IPR036163">
    <property type="entry name" value="HMA_dom_sf"/>
</dbReference>